<dbReference type="AlphaFoldDB" id="A0A8J7SI92"/>
<dbReference type="EMBL" id="JAEHHL010000008">
    <property type="protein sequence ID" value="MBK0400190.1"/>
    <property type="molecule type" value="Genomic_DNA"/>
</dbReference>
<dbReference type="InterPro" id="IPR016181">
    <property type="entry name" value="Acyl_CoA_acyltransferase"/>
</dbReference>
<feature type="domain" description="N-acetyltransferase" evidence="1">
    <location>
        <begin position="7"/>
        <end position="162"/>
    </location>
</feature>
<dbReference type="InterPro" id="IPR000182">
    <property type="entry name" value="GNAT_dom"/>
</dbReference>
<name>A0A8J7SI92_9RHOB</name>
<dbReference type="Pfam" id="PF00583">
    <property type="entry name" value="Acetyltransf_1"/>
    <property type="match status" value="1"/>
</dbReference>
<dbReference type="GO" id="GO:0016747">
    <property type="term" value="F:acyltransferase activity, transferring groups other than amino-acyl groups"/>
    <property type="evidence" value="ECO:0007669"/>
    <property type="project" value="InterPro"/>
</dbReference>
<protein>
    <submittedName>
        <fullName evidence="2">GNAT family N-acetyltransferase</fullName>
    </submittedName>
</protein>
<dbReference type="Proteomes" id="UP000655420">
    <property type="component" value="Unassembled WGS sequence"/>
</dbReference>
<dbReference type="SUPFAM" id="SSF55729">
    <property type="entry name" value="Acyl-CoA N-acyltransferases (Nat)"/>
    <property type="match status" value="1"/>
</dbReference>
<gene>
    <name evidence="2" type="ORF">H0I76_13410</name>
</gene>
<comment type="caution">
    <text evidence="2">The sequence shown here is derived from an EMBL/GenBank/DDBJ whole genome shotgun (WGS) entry which is preliminary data.</text>
</comment>
<dbReference type="PROSITE" id="PS51186">
    <property type="entry name" value="GNAT"/>
    <property type="match status" value="1"/>
</dbReference>
<sequence length="196" mass="21952">MLGIGDRSYRLLAPGDIPAARAHLEAFDTEDLFHHFHQFMEPEHFDAWAERALGHDLVGCFEKGRLVGMAEIAYDGPESEIALSVDPARRRHGIGTQLFERACARARSRGALRAAVLIARGDRPMIDLAVRHDGFTAYKRGESLIMPGVRHSLLTWLIFDLEHMPPTDLFGRAVRSVRVALGLDKDRSTADLRSRD</sequence>
<organism evidence="2 3">
    <name type="scientific">Thermohalobaculum xanthum</name>
    <dbReference type="NCBI Taxonomy" id="2753746"/>
    <lineage>
        <taxon>Bacteria</taxon>
        <taxon>Pseudomonadati</taxon>
        <taxon>Pseudomonadota</taxon>
        <taxon>Alphaproteobacteria</taxon>
        <taxon>Rhodobacterales</taxon>
        <taxon>Paracoccaceae</taxon>
        <taxon>Thermohalobaculum</taxon>
    </lineage>
</organism>
<evidence type="ECO:0000259" key="1">
    <source>
        <dbReference type="PROSITE" id="PS51186"/>
    </source>
</evidence>
<keyword evidence="3" id="KW-1185">Reference proteome</keyword>
<dbReference type="CDD" id="cd04301">
    <property type="entry name" value="NAT_SF"/>
    <property type="match status" value="1"/>
</dbReference>
<reference evidence="2" key="1">
    <citation type="submission" date="2020-12" db="EMBL/GenBank/DDBJ databases">
        <title>Bacterial taxonomy.</title>
        <authorList>
            <person name="Pan X."/>
        </authorList>
    </citation>
    <scope>NUCLEOTIDE SEQUENCE</scope>
    <source>
        <strain evidence="2">M0105</strain>
    </source>
</reference>
<evidence type="ECO:0000313" key="3">
    <source>
        <dbReference type="Proteomes" id="UP000655420"/>
    </source>
</evidence>
<proteinExistence type="predicted"/>
<dbReference type="RefSeq" id="WP_200610663.1">
    <property type="nucleotide sequence ID" value="NZ_JAEHHL010000008.1"/>
</dbReference>
<evidence type="ECO:0000313" key="2">
    <source>
        <dbReference type="EMBL" id="MBK0400190.1"/>
    </source>
</evidence>
<accession>A0A8J7SI92</accession>
<dbReference type="Gene3D" id="3.40.630.30">
    <property type="match status" value="1"/>
</dbReference>